<evidence type="ECO:0000313" key="2">
    <source>
        <dbReference type="Proteomes" id="UP001172386"/>
    </source>
</evidence>
<dbReference type="Proteomes" id="UP001172386">
    <property type="component" value="Unassembled WGS sequence"/>
</dbReference>
<protein>
    <submittedName>
        <fullName evidence="1">Uncharacterized protein</fullName>
    </submittedName>
</protein>
<name>A0ACC3A255_9EURO</name>
<reference evidence="1" key="1">
    <citation type="submission" date="2022-10" db="EMBL/GenBank/DDBJ databases">
        <title>Culturing micro-colonial fungi from biological soil crusts in the Mojave desert and describing Neophaeococcomyces mojavensis, and introducing the new genera and species Taxawa tesnikishii.</title>
        <authorList>
            <person name="Kurbessoian T."/>
            <person name="Stajich J.E."/>
        </authorList>
    </citation>
    <scope>NUCLEOTIDE SEQUENCE</scope>
    <source>
        <strain evidence="1">JES_112</strain>
    </source>
</reference>
<sequence length="256" mass="29059">MSLSGTKGDCSTTDLTSNLENVDAIPLRSKRQVPIGLTNEEPPAKKQSKWSPKEDAKIIQLRGEGMTWETISKHLPGRSAISCRHHYQNYLERRSEWDEDCKNKLARLYERFKADMWAEIAGEMAIPWRASEAMHWQLGEAEMARRAAVVPITLTNSNNHNSNNNSQRNPANKSRPRRNCTSENLQQLPSFTELTAGLPMYSHSHPRYPFPDPVGTPGTPYQHLTLLHPGQFLTSPPNALHRTDYFTTARLENVSQ</sequence>
<keyword evidence="2" id="KW-1185">Reference proteome</keyword>
<dbReference type="EMBL" id="JAPDRQ010000130">
    <property type="protein sequence ID" value="KAJ9654140.1"/>
    <property type="molecule type" value="Genomic_DNA"/>
</dbReference>
<evidence type="ECO:0000313" key="1">
    <source>
        <dbReference type="EMBL" id="KAJ9654140.1"/>
    </source>
</evidence>
<accession>A0ACC3A255</accession>
<organism evidence="1 2">
    <name type="scientific">Neophaeococcomyces mojaviensis</name>
    <dbReference type="NCBI Taxonomy" id="3383035"/>
    <lineage>
        <taxon>Eukaryota</taxon>
        <taxon>Fungi</taxon>
        <taxon>Dikarya</taxon>
        <taxon>Ascomycota</taxon>
        <taxon>Pezizomycotina</taxon>
        <taxon>Eurotiomycetes</taxon>
        <taxon>Chaetothyriomycetidae</taxon>
        <taxon>Chaetothyriales</taxon>
        <taxon>Chaetothyriales incertae sedis</taxon>
        <taxon>Neophaeococcomyces</taxon>
    </lineage>
</organism>
<comment type="caution">
    <text evidence="1">The sequence shown here is derived from an EMBL/GenBank/DDBJ whole genome shotgun (WGS) entry which is preliminary data.</text>
</comment>
<proteinExistence type="predicted"/>
<gene>
    <name evidence="1" type="ORF">H2198_006759</name>
</gene>